<evidence type="ECO:0000313" key="1">
    <source>
        <dbReference type="EMBL" id="KAJ3551508.1"/>
    </source>
</evidence>
<name>A0ACC1T2C2_9APHY</name>
<sequence>MGAFPRQLDESLYSLTAQDSAFLKAQTGITDDEALKKHILQVQAEIYAVFPYVCILWFSFAKLKITRIPAYNELLRLGKERKGAIYLEMACCVGNDLRKAIADGFPAKQVIASDLQPGMHVNSPRRASPEEIVEFWKMGHTLFKSTPESFPVPFIAGDAFDPKFLAPSPVLPVSPNDPIPPLSTLTSLTPLVGRVSAIHASAFFHLFSEEKQLQLAKSLASLMLPEPGSIIFGEHVGMPEKGNLDDKEAHGVDMFCHSPESWKEMWETQVFKPGQVKVDAYLTDKLGEMFAGSKAYRLVWSVSRV</sequence>
<keyword evidence="2" id="KW-1185">Reference proteome</keyword>
<dbReference type="Proteomes" id="UP001148662">
    <property type="component" value="Unassembled WGS sequence"/>
</dbReference>
<organism evidence="1 2">
    <name type="scientific">Phlebia brevispora</name>
    <dbReference type="NCBI Taxonomy" id="194682"/>
    <lineage>
        <taxon>Eukaryota</taxon>
        <taxon>Fungi</taxon>
        <taxon>Dikarya</taxon>
        <taxon>Basidiomycota</taxon>
        <taxon>Agaricomycotina</taxon>
        <taxon>Agaricomycetes</taxon>
        <taxon>Polyporales</taxon>
        <taxon>Meruliaceae</taxon>
        <taxon>Phlebia</taxon>
    </lineage>
</organism>
<dbReference type="EMBL" id="JANHOG010000792">
    <property type="protein sequence ID" value="KAJ3551508.1"/>
    <property type="molecule type" value="Genomic_DNA"/>
</dbReference>
<accession>A0ACC1T2C2</accession>
<comment type="caution">
    <text evidence="1">The sequence shown here is derived from an EMBL/GenBank/DDBJ whole genome shotgun (WGS) entry which is preliminary data.</text>
</comment>
<proteinExistence type="predicted"/>
<reference evidence="1" key="1">
    <citation type="submission" date="2022-07" db="EMBL/GenBank/DDBJ databases">
        <title>Genome Sequence of Phlebia brevispora.</title>
        <authorList>
            <person name="Buettner E."/>
        </authorList>
    </citation>
    <scope>NUCLEOTIDE SEQUENCE</scope>
    <source>
        <strain evidence="1">MPL23</strain>
    </source>
</reference>
<protein>
    <submittedName>
        <fullName evidence="1">Uncharacterized protein</fullName>
    </submittedName>
</protein>
<gene>
    <name evidence="1" type="ORF">NM688_g4663</name>
</gene>
<evidence type="ECO:0000313" key="2">
    <source>
        <dbReference type="Proteomes" id="UP001148662"/>
    </source>
</evidence>